<keyword evidence="3" id="KW-1185">Reference proteome</keyword>
<feature type="compositionally biased region" description="Basic and acidic residues" evidence="1">
    <location>
        <begin position="24"/>
        <end position="36"/>
    </location>
</feature>
<protein>
    <submittedName>
        <fullName evidence="2">DUF1876 domain-containing protein</fullName>
    </submittedName>
</protein>
<dbReference type="Proteomes" id="UP001500729">
    <property type="component" value="Unassembled WGS sequence"/>
</dbReference>
<evidence type="ECO:0000256" key="1">
    <source>
        <dbReference type="SAM" id="MobiDB-lite"/>
    </source>
</evidence>
<dbReference type="Pfam" id="PF08962">
    <property type="entry name" value="Rv2632c-like"/>
    <property type="match status" value="1"/>
</dbReference>
<sequence length="89" mass="10024">MVSTEHWSVDIYLDEDEERTHAEARLHTRDATDLRGRGLAKRNPHDRDVPEIGAELAAARALFELAHHLLRAATEDVEQATGRPAHLHS</sequence>
<proteinExistence type="predicted"/>
<gene>
    <name evidence="2" type="ORF">GCM10009533_36620</name>
</gene>
<feature type="region of interest" description="Disordered" evidence="1">
    <location>
        <begin position="24"/>
        <end position="47"/>
    </location>
</feature>
<dbReference type="EMBL" id="BAAAGS010000023">
    <property type="protein sequence ID" value="GAA0534180.1"/>
    <property type="molecule type" value="Genomic_DNA"/>
</dbReference>
<accession>A0ABP3N6G3</accession>
<dbReference type="SUPFAM" id="SSF143212">
    <property type="entry name" value="Rv2632c-like"/>
    <property type="match status" value="1"/>
</dbReference>
<comment type="caution">
    <text evidence="2">The sequence shown here is derived from an EMBL/GenBank/DDBJ whole genome shotgun (WGS) entry which is preliminary data.</text>
</comment>
<dbReference type="Gene3D" id="3.30.160.240">
    <property type="entry name" value="Rv1738"/>
    <property type="match status" value="1"/>
</dbReference>
<evidence type="ECO:0000313" key="2">
    <source>
        <dbReference type="EMBL" id="GAA0534180.1"/>
    </source>
</evidence>
<dbReference type="InterPro" id="IPR015057">
    <property type="entry name" value="Rv2632c-like"/>
</dbReference>
<evidence type="ECO:0000313" key="3">
    <source>
        <dbReference type="Proteomes" id="UP001500729"/>
    </source>
</evidence>
<organism evidence="2 3">
    <name type="scientific">Saccharopolyspora erythraea</name>
    <name type="common">Streptomyces erythraeus</name>
    <dbReference type="NCBI Taxonomy" id="1836"/>
    <lineage>
        <taxon>Bacteria</taxon>
        <taxon>Bacillati</taxon>
        <taxon>Actinomycetota</taxon>
        <taxon>Actinomycetes</taxon>
        <taxon>Pseudonocardiales</taxon>
        <taxon>Pseudonocardiaceae</taxon>
        <taxon>Saccharopolyspora</taxon>
    </lineage>
</organism>
<dbReference type="RefSeq" id="WP_011873678.1">
    <property type="nucleotide sequence ID" value="NZ_BAAAGS010000023.1"/>
</dbReference>
<reference evidence="3" key="1">
    <citation type="journal article" date="2019" name="Int. J. Syst. Evol. Microbiol.">
        <title>The Global Catalogue of Microorganisms (GCM) 10K type strain sequencing project: providing services to taxonomists for standard genome sequencing and annotation.</title>
        <authorList>
            <consortium name="The Broad Institute Genomics Platform"/>
            <consortium name="The Broad Institute Genome Sequencing Center for Infectious Disease"/>
            <person name="Wu L."/>
            <person name="Ma J."/>
        </authorList>
    </citation>
    <scope>NUCLEOTIDE SEQUENCE [LARGE SCALE GENOMIC DNA]</scope>
    <source>
        <strain evidence="3">JCM 10303</strain>
    </source>
</reference>
<name>A0ABP3N6G3_SACER</name>
<dbReference type="InterPro" id="IPR038070">
    <property type="entry name" value="Rv2632c-like_sf"/>
</dbReference>